<keyword evidence="3" id="KW-1185">Reference proteome</keyword>
<feature type="transmembrane region" description="Helical" evidence="1">
    <location>
        <begin position="12"/>
        <end position="30"/>
    </location>
</feature>
<dbReference type="STRING" id="1150368.SAMN02927921_02928"/>
<evidence type="ECO:0000313" key="2">
    <source>
        <dbReference type="EMBL" id="SFW64302.1"/>
    </source>
</evidence>
<keyword evidence="1" id="KW-0812">Transmembrane</keyword>
<dbReference type="EMBL" id="FPJE01000016">
    <property type="protein sequence ID" value="SFW64302.1"/>
    <property type="molecule type" value="Genomic_DNA"/>
</dbReference>
<evidence type="ECO:0000256" key="1">
    <source>
        <dbReference type="SAM" id="Phobius"/>
    </source>
</evidence>
<feature type="transmembrane region" description="Helical" evidence="1">
    <location>
        <begin position="138"/>
        <end position="156"/>
    </location>
</feature>
<sequence>MNMEVLYRHTDQYTLETILLLVCIALITFAKTTHEVKFQRFMETFFSDKYLKLYGKEQEPSLNRFNILLFVVQMIVFGIFLKLVLGYLDIGPDPINLILIITGLGLFVLFKFYLEKIIATIFDLNDFLEQYNFHKLTYRNLVAIILLPFIALLIYNPINEKIALFITTGLFLLLNLIAWGSLLKKYQKFIFKKLFYFILYLCALEIAPYLLMARVAFFR</sequence>
<dbReference type="Proteomes" id="UP000182248">
    <property type="component" value="Unassembled WGS sequence"/>
</dbReference>
<name>A0A1K1QYB0_9FLAO</name>
<keyword evidence="1" id="KW-1133">Transmembrane helix</keyword>
<keyword evidence="1" id="KW-0472">Membrane</keyword>
<feature type="transmembrane region" description="Helical" evidence="1">
    <location>
        <begin position="65"/>
        <end position="88"/>
    </location>
</feature>
<dbReference type="AlphaFoldDB" id="A0A1K1QYB0"/>
<protein>
    <recommendedName>
        <fullName evidence="4">DUF4271 domain-containing protein</fullName>
    </recommendedName>
</protein>
<dbReference type="Pfam" id="PF14093">
    <property type="entry name" value="DUF4271"/>
    <property type="match status" value="1"/>
</dbReference>
<organism evidence="2 3">
    <name type="scientific">Sinomicrobium oceani</name>
    <dbReference type="NCBI Taxonomy" id="1150368"/>
    <lineage>
        <taxon>Bacteria</taxon>
        <taxon>Pseudomonadati</taxon>
        <taxon>Bacteroidota</taxon>
        <taxon>Flavobacteriia</taxon>
        <taxon>Flavobacteriales</taxon>
        <taxon>Flavobacteriaceae</taxon>
        <taxon>Sinomicrobium</taxon>
    </lineage>
</organism>
<dbReference type="InterPro" id="IPR025367">
    <property type="entry name" value="DUF4271"/>
</dbReference>
<feature type="transmembrane region" description="Helical" evidence="1">
    <location>
        <begin position="162"/>
        <end position="182"/>
    </location>
</feature>
<reference evidence="2 3" key="1">
    <citation type="submission" date="2016-11" db="EMBL/GenBank/DDBJ databases">
        <authorList>
            <person name="Jaros S."/>
            <person name="Januszkiewicz K."/>
            <person name="Wedrychowicz H."/>
        </authorList>
    </citation>
    <scope>NUCLEOTIDE SEQUENCE [LARGE SCALE GENOMIC DNA]</scope>
    <source>
        <strain evidence="2 3">CGMCC 1.12145</strain>
    </source>
</reference>
<evidence type="ECO:0000313" key="3">
    <source>
        <dbReference type="Proteomes" id="UP000182248"/>
    </source>
</evidence>
<evidence type="ECO:0008006" key="4">
    <source>
        <dbReference type="Google" id="ProtNLM"/>
    </source>
</evidence>
<accession>A0A1K1QYB0</accession>
<proteinExistence type="predicted"/>
<feature type="transmembrane region" description="Helical" evidence="1">
    <location>
        <begin position="194"/>
        <end position="217"/>
    </location>
</feature>
<feature type="transmembrane region" description="Helical" evidence="1">
    <location>
        <begin position="94"/>
        <end position="114"/>
    </location>
</feature>
<gene>
    <name evidence="2" type="ORF">SAMN02927921_02928</name>
</gene>